<keyword evidence="2" id="KW-1133">Transmembrane helix</keyword>
<feature type="transmembrane region" description="Helical" evidence="2">
    <location>
        <begin position="117"/>
        <end position="140"/>
    </location>
</feature>
<name>A0ABS5Y2Y8_9CYAN</name>
<keyword evidence="2" id="KW-0472">Membrane</keyword>
<protein>
    <submittedName>
        <fullName evidence="3">Uncharacterized protein</fullName>
    </submittedName>
</protein>
<accession>A0ABS5Y2Y8</accession>
<dbReference type="EMBL" id="JADOER010000005">
    <property type="protein sequence ID" value="MBT9312161.1"/>
    <property type="molecule type" value="Genomic_DNA"/>
</dbReference>
<dbReference type="Proteomes" id="UP001196661">
    <property type="component" value="Unassembled WGS sequence"/>
</dbReference>
<feature type="region of interest" description="Disordered" evidence="1">
    <location>
        <begin position="211"/>
        <end position="230"/>
    </location>
</feature>
<evidence type="ECO:0000256" key="2">
    <source>
        <dbReference type="SAM" id="Phobius"/>
    </source>
</evidence>
<comment type="caution">
    <text evidence="3">The sequence shown here is derived from an EMBL/GenBank/DDBJ whole genome shotgun (WGS) entry which is preliminary data.</text>
</comment>
<dbReference type="RefSeq" id="WP_215618059.1">
    <property type="nucleotide sequence ID" value="NZ_JADOER010000005.1"/>
</dbReference>
<evidence type="ECO:0000313" key="4">
    <source>
        <dbReference type="Proteomes" id="UP001196661"/>
    </source>
</evidence>
<keyword evidence="4" id="KW-1185">Reference proteome</keyword>
<organism evidence="3 4">
    <name type="scientific">Leptothoe kymatousa TAU-MAC 1615</name>
    <dbReference type="NCBI Taxonomy" id="2364775"/>
    <lineage>
        <taxon>Bacteria</taxon>
        <taxon>Bacillati</taxon>
        <taxon>Cyanobacteriota</taxon>
        <taxon>Cyanophyceae</taxon>
        <taxon>Nodosilineales</taxon>
        <taxon>Cymatolegaceae</taxon>
        <taxon>Leptothoe</taxon>
        <taxon>Leptothoe kymatousa</taxon>
    </lineage>
</organism>
<sequence>MEQSPTSKKPSLSYGMPACPSCGKQGLVITDKEHVACILCDYKRDLSQSLKRTRGSAPIKHTFLWLRTQVFQRTKKVYDKAILPQPELNERDFSDPISNDNDALVVDLFLEEQGRNLAGHIAIAVIAIASFLFISTFAEFGLSEGLNIVILILAFPILMIARYALIRYRIKAGYFGNNLNEGRQLIEFVQSFDDAQGPPSGGDDMEVFPEVKTETESQTVTDSGIAGELA</sequence>
<proteinExistence type="predicted"/>
<evidence type="ECO:0000256" key="1">
    <source>
        <dbReference type="SAM" id="MobiDB-lite"/>
    </source>
</evidence>
<keyword evidence="2" id="KW-0812">Transmembrane</keyword>
<gene>
    <name evidence="3" type="ORF">IXB28_08090</name>
</gene>
<feature type="transmembrane region" description="Helical" evidence="2">
    <location>
        <begin position="146"/>
        <end position="165"/>
    </location>
</feature>
<evidence type="ECO:0000313" key="3">
    <source>
        <dbReference type="EMBL" id="MBT9312161.1"/>
    </source>
</evidence>
<reference evidence="3 4" key="1">
    <citation type="journal article" date="2021" name="Mar. Drugs">
        <title>Genome Reduction and Secondary Metabolism of the Marine Sponge-Associated Cyanobacterium Leptothoe.</title>
        <authorList>
            <person name="Konstantinou D."/>
            <person name="Popin R.V."/>
            <person name="Fewer D.P."/>
            <person name="Sivonen K."/>
            <person name="Gkelis S."/>
        </authorList>
    </citation>
    <scope>NUCLEOTIDE SEQUENCE [LARGE SCALE GENOMIC DNA]</scope>
    <source>
        <strain evidence="3 4">TAU-MAC 1615</strain>
    </source>
</reference>